<reference evidence="9" key="3">
    <citation type="submission" date="2025-09" db="UniProtKB">
        <authorList>
            <consortium name="Ensembl"/>
        </authorList>
    </citation>
    <scope>IDENTIFICATION</scope>
</reference>
<feature type="domain" description="GB1/RHD3-type G" evidence="8">
    <location>
        <begin position="35"/>
        <end position="209"/>
    </location>
</feature>
<evidence type="ECO:0000313" key="9">
    <source>
        <dbReference type="Ensembl" id="ENSBGRP00000004524.1"/>
    </source>
</evidence>
<dbReference type="Gene3D" id="1.20.1000.10">
    <property type="entry name" value="Guanylate-binding protein, C-terminal domain"/>
    <property type="match status" value="1"/>
</dbReference>
<sequence>MASGWDMMAPISLVENDNEQLSVNQEAIETLEKISQPVVVVAIVGLYRTGKSYLMNRLAGQKHGFPLGSTVQSKTKGIWMWCVPHPSKSDHTLVLLDTEGLGDVEKGDSKNDSWIFSLAVLLCSTFIYNSMSTINNQALEHLHYVTELTKLIKAKSSPSPDGEEDCPEFVTFFPDFIWAVRDFTLELKLNGHSITEDQYLENALKLTKGLGKLVVTYVDTINNGAVPCLENAVTSLAHLENSAAVQKAADHYSEKMTQQLSLPTDTFQELLEVHAACEKEAIAIFMERSFKDENQEFQKNLVEIIKNKKEDFVLQNEEASVKYCQVKLDEISKTLMESISAGTFSVPGGYELYRKAKERFEQDYHQVPRKGVKANEVLQSFLQSQAALEKSILQADKALTDGEKTVAEERARNEIAEKERELLKQKLQEQQQEMEAQKKSFQENIAQLTEKLEKEKENLLREMNMMLEHKMKVQETLLNEGFREKSELMSAEINQLKNMIDDTKEKDTPWVTKALDKFGDELTSILSSPAKLLGQIVKGIGSLFKK</sequence>
<feature type="coiled-coil region" evidence="7">
    <location>
        <begin position="399"/>
        <end position="506"/>
    </location>
</feature>
<name>A0A8B9WBB1_BOSMU</name>
<dbReference type="InterPro" id="IPR037684">
    <property type="entry name" value="GBP_C"/>
</dbReference>
<dbReference type="GO" id="GO:0005525">
    <property type="term" value="F:GTP binding"/>
    <property type="evidence" value="ECO:0007669"/>
    <property type="project" value="UniProtKB-KW"/>
</dbReference>
<dbReference type="InterPro" id="IPR027417">
    <property type="entry name" value="P-loop_NTPase"/>
</dbReference>
<dbReference type="AlphaFoldDB" id="A0A8B9WBB1"/>
<dbReference type="PANTHER" id="PTHR10751">
    <property type="entry name" value="GUANYLATE BINDING PROTEIN"/>
    <property type="match status" value="1"/>
</dbReference>
<keyword evidence="5" id="KW-0342">GTP-binding</keyword>
<proteinExistence type="inferred from homology"/>
<evidence type="ECO:0000313" key="10">
    <source>
        <dbReference type="Proteomes" id="UP000694520"/>
    </source>
</evidence>
<evidence type="ECO:0000256" key="7">
    <source>
        <dbReference type="SAM" id="Coils"/>
    </source>
</evidence>
<dbReference type="Pfam" id="PF02841">
    <property type="entry name" value="GBP_C"/>
    <property type="match status" value="1"/>
</dbReference>
<dbReference type="FunFam" id="3.40.50.300:FF:000422">
    <property type="entry name" value="Guanylate-binding protein 1"/>
    <property type="match status" value="1"/>
</dbReference>
<keyword evidence="3" id="KW-0378">Hydrolase</keyword>
<dbReference type="CDD" id="cd16269">
    <property type="entry name" value="GBP_C"/>
    <property type="match status" value="1"/>
</dbReference>
<reference evidence="9" key="1">
    <citation type="submission" date="2019-05" db="EMBL/GenBank/DDBJ databases">
        <authorList>
            <person name="Zhang S."/>
            <person name="Liu J."/>
        </authorList>
    </citation>
    <scope>NUCLEOTIDE SEQUENCE [LARGE SCALE GENOMIC DNA]</scope>
</reference>
<dbReference type="GeneTree" id="ENSGT00940000154265"/>
<dbReference type="Gene3D" id="3.40.50.300">
    <property type="entry name" value="P-loop containing nucleotide triphosphate hydrolases"/>
    <property type="match status" value="1"/>
</dbReference>
<evidence type="ECO:0000256" key="5">
    <source>
        <dbReference type="ARBA" id="ARBA00023134"/>
    </source>
</evidence>
<keyword evidence="10" id="KW-1185">Reference proteome</keyword>
<dbReference type="Ensembl" id="ENSBGRT00000005192.1">
    <property type="protein sequence ID" value="ENSBGRP00000004524.1"/>
    <property type="gene ID" value="ENSBGRG00000002567.1"/>
</dbReference>
<evidence type="ECO:0000256" key="1">
    <source>
        <dbReference type="ARBA" id="ARBA00022588"/>
    </source>
</evidence>
<accession>A0A8B9WBB1</accession>
<evidence type="ECO:0000256" key="3">
    <source>
        <dbReference type="ARBA" id="ARBA00022801"/>
    </source>
</evidence>
<dbReference type="InterPro" id="IPR036543">
    <property type="entry name" value="Guanylate-bd_C_sf"/>
</dbReference>
<evidence type="ECO:0000256" key="2">
    <source>
        <dbReference type="ARBA" id="ARBA00022741"/>
    </source>
</evidence>
<dbReference type="GO" id="GO:0045087">
    <property type="term" value="P:innate immune response"/>
    <property type="evidence" value="ECO:0007669"/>
    <property type="project" value="UniProtKB-KW"/>
</dbReference>
<reference evidence="9" key="2">
    <citation type="submission" date="2025-08" db="UniProtKB">
        <authorList>
            <consortium name="Ensembl"/>
        </authorList>
    </citation>
    <scope>IDENTIFICATION</scope>
</reference>
<evidence type="ECO:0000259" key="8">
    <source>
        <dbReference type="PROSITE" id="PS51715"/>
    </source>
</evidence>
<dbReference type="InterPro" id="IPR030386">
    <property type="entry name" value="G_GB1_RHD3_dom"/>
</dbReference>
<dbReference type="Proteomes" id="UP000694520">
    <property type="component" value="Chromosome 3"/>
</dbReference>
<dbReference type="InterPro" id="IPR003191">
    <property type="entry name" value="Guanylate-bd/ATL_C"/>
</dbReference>
<keyword evidence="7" id="KW-0175">Coiled coil</keyword>
<keyword evidence="1" id="KW-0399">Innate immunity</keyword>
<organism evidence="9 10">
    <name type="scientific">Bos mutus grunniens</name>
    <name type="common">Wild yak</name>
    <name type="synonym">Bos grunniens</name>
    <dbReference type="NCBI Taxonomy" id="30521"/>
    <lineage>
        <taxon>Eukaryota</taxon>
        <taxon>Metazoa</taxon>
        <taxon>Chordata</taxon>
        <taxon>Craniata</taxon>
        <taxon>Vertebrata</taxon>
        <taxon>Euteleostomi</taxon>
        <taxon>Mammalia</taxon>
        <taxon>Eutheria</taxon>
        <taxon>Laurasiatheria</taxon>
        <taxon>Artiodactyla</taxon>
        <taxon>Ruminantia</taxon>
        <taxon>Pecora</taxon>
        <taxon>Bovidae</taxon>
        <taxon>Bovinae</taxon>
        <taxon>Bos</taxon>
    </lineage>
</organism>
<comment type="similarity">
    <text evidence="6">Belongs to the TRAFAC class dynamin-like GTPase superfamily. GB1/RHD3 GTPase family.</text>
</comment>
<dbReference type="PROSITE" id="PS51715">
    <property type="entry name" value="G_GB1_RHD3"/>
    <property type="match status" value="1"/>
</dbReference>
<dbReference type="CDD" id="cd01851">
    <property type="entry name" value="GBP"/>
    <property type="match status" value="1"/>
</dbReference>
<dbReference type="SUPFAM" id="SSF48340">
    <property type="entry name" value="Interferon-induced guanylate-binding protein 1 (GBP1), C-terminal domain"/>
    <property type="match status" value="1"/>
</dbReference>
<dbReference type="FunFam" id="1.20.1000.10:FF:000001">
    <property type="entry name" value="Guanylate binding protein 1"/>
    <property type="match status" value="1"/>
</dbReference>
<evidence type="ECO:0000256" key="4">
    <source>
        <dbReference type="ARBA" id="ARBA00022859"/>
    </source>
</evidence>
<protein>
    <recommendedName>
        <fullName evidence="8">GB1/RHD3-type G domain-containing protein</fullName>
    </recommendedName>
</protein>
<dbReference type="SUPFAM" id="SSF52540">
    <property type="entry name" value="P-loop containing nucleoside triphosphate hydrolases"/>
    <property type="match status" value="1"/>
</dbReference>
<keyword evidence="4" id="KW-0391">Immunity</keyword>
<dbReference type="GO" id="GO:0003924">
    <property type="term" value="F:GTPase activity"/>
    <property type="evidence" value="ECO:0007669"/>
    <property type="project" value="InterPro"/>
</dbReference>
<keyword evidence="2" id="KW-0547">Nucleotide-binding</keyword>
<evidence type="ECO:0000256" key="6">
    <source>
        <dbReference type="PROSITE-ProRule" id="PRU01052"/>
    </source>
</evidence>